<dbReference type="AlphaFoldDB" id="A0AAD9DFH6"/>
<evidence type="ECO:0000313" key="6">
    <source>
        <dbReference type="EMBL" id="KAK1745272.1"/>
    </source>
</evidence>
<protein>
    <submittedName>
        <fullName evidence="6">Zinc finger CCCH domain-containing protein</fullName>
    </submittedName>
</protein>
<reference evidence="6" key="1">
    <citation type="submission" date="2023-06" db="EMBL/GenBank/DDBJ databases">
        <title>Survivors Of The Sea: Transcriptome response of Skeletonema marinoi to long-term dormancy.</title>
        <authorList>
            <person name="Pinder M.I.M."/>
            <person name="Kourtchenko O."/>
            <person name="Robertson E.K."/>
            <person name="Larsson T."/>
            <person name="Maumus F."/>
            <person name="Osuna-Cruz C.M."/>
            <person name="Vancaester E."/>
            <person name="Stenow R."/>
            <person name="Vandepoele K."/>
            <person name="Ploug H."/>
            <person name="Bruchert V."/>
            <person name="Godhe A."/>
            <person name="Topel M."/>
        </authorList>
    </citation>
    <scope>NUCLEOTIDE SEQUENCE</scope>
    <source>
        <strain evidence="6">R05AC</strain>
    </source>
</reference>
<feature type="non-terminal residue" evidence="6">
    <location>
        <position position="1"/>
    </location>
</feature>
<feature type="region of interest" description="Disordered" evidence="4">
    <location>
        <begin position="166"/>
        <end position="192"/>
    </location>
</feature>
<evidence type="ECO:0000256" key="1">
    <source>
        <dbReference type="ARBA" id="ARBA00022723"/>
    </source>
</evidence>
<evidence type="ECO:0000256" key="2">
    <source>
        <dbReference type="ARBA" id="ARBA00022771"/>
    </source>
</evidence>
<dbReference type="Pfam" id="PF16543">
    <property type="entry name" value="DFRP_C"/>
    <property type="match status" value="1"/>
</dbReference>
<keyword evidence="2" id="KW-0863">Zinc-finger</keyword>
<keyword evidence="7" id="KW-1185">Reference proteome</keyword>
<comment type="caution">
    <text evidence="6">The sequence shown here is derived from an EMBL/GenBank/DDBJ whole genome shotgun (WGS) entry which is preliminary data.</text>
</comment>
<dbReference type="Gene3D" id="6.20.400.10">
    <property type="match status" value="1"/>
</dbReference>
<dbReference type="GO" id="GO:0005829">
    <property type="term" value="C:cytosol"/>
    <property type="evidence" value="ECO:0007669"/>
    <property type="project" value="TreeGrafter"/>
</dbReference>
<evidence type="ECO:0000313" key="7">
    <source>
        <dbReference type="Proteomes" id="UP001224775"/>
    </source>
</evidence>
<feature type="domain" description="ZC3H15/TMA46 family C-terminal" evidence="5">
    <location>
        <begin position="218"/>
        <end position="311"/>
    </location>
</feature>
<feature type="compositionally biased region" description="Basic and acidic residues" evidence="4">
    <location>
        <begin position="261"/>
        <end position="272"/>
    </location>
</feature>
<accession>A0AAD9DFH6</accession>
<dbReference type="GO" id="GO:0003729">
    <property type="term" value="F:mRNA binding"/>
    <property type="evidence" value="ECO:0007669"/>
    <property type="project" value="TreeGrafter"/>
</dbReference>
<keyword evidence="3" id="KW-0862">Zinc</keyword>
<organism evidence="6 7">
    <name type="scientific">Skeletonema marinoi</name>
    <dbReference type="NCBI Taxonomy" id="267567"/>
    <lineage>
        <taxon>Eukaryota</taxon>
        <taxon>Sar</taxon>
        <taxon>Stramenopiles</taxon>
        <taxon>Ochrophyta</taxon>
        <taxon>Bacillariophyta</taxon>
        <taxon>Coscinodiscophyceae</taxon>
        <taxon>Thalassiosirophycidae</taxon>
        <taxon>Thalassiosirales</taxon>
        <taxon>Skeletonemataceae</taxon>
        <taxon>Skeletonema</taxon>
        <taxon>Skeletonema marinoi-dohrnii complex</taxon>
    </lineage>
</organism>
<dbReference type="EMBL" id="JATAAI010000006">
    <property type="protein sequence ID" value="KAK1745272.1"/>
    <property type="molecule type" value="Genomic_DNA"/>
</dbReference>
<dbReference type="PANTHER" id="PTHR12681">
    <property type="entry name" value="ZINC FINGER-CONTAINING PROTEIN P48ZNF"/>
    <property type="match status" value="1"/>
</dbReference>
<keyword evidence="1" id="KW-0479">Metal-binding</keyword>
<dbReference type="GO" id="GO:0002181">
    <property type="term" value="P:cytoplasmic translation"/>
    <property type="evidence" value="ECO:0007669"/>
    <property type="project" value="TreeGrafter"/>
</dbReference>
<sequence length="339" mass="38047">FQNSDFTIGKLPEIGTSSYCTWLRYTVAQSLITLNLLFDGYLVAPPRHKFSQFHLNQITNSTMPSKAKKAQEKESKKAAQKKKEKLLDDKTFGLKNKNKSSKVQAYVKSTERSILNAGTDARTRQMDAQKKEQAKARKALKKAKEAEQAALFGEALMAVSKKGPKFGAKAGKVEAKGRDGGDENEKKGGTSRAMKMMFQMDAQEMEDKLREDPNYVPTLEDEVESQRQKKLRELKASGVKGTPVTQETFKVWQDKKRKRKEAATKKMVEKEMKKKKGGKGLSVLSGRELYNYKKDLFQDQEGDDGGDNVVDVNAAAEVALKVEQDLFLEGDDDLDDLED</sequence>
<dbReference type="Proteomes" id="UP001224775">
    <property type="component" value="Unassembled WGS sequence"/>
</dbReference>
<evidence type="ECO:0000259" key="5">
    <source>
        <dbReference type="Pfam" id="PF16543"/>
    </source>
</evidence>
<feature type="compositionally biased region" description="Basic and acidic residues" evidence="4">
    <location>
        <begin position="171"/>
        <end position="188"/>
    </location>
</feature>
<feature type="region of interest" description="Disordered" evidence="4">
    <location>
        <begin position="252"/>
        <end position="279"/>
    </location>
</feature>
<dbReference type="InterPro" id="IPR032378">
    <property type="entry name" value="ZC3H15/TMA46_C"/>
</dbReference>
<feature type="region of interest" description="Disordered" evidence="4">
    <location>
        <begin position="62"/>
        <end position="82"/>
    </location>
</feature>
<dbReference type="PANTHER" id="PTHR12681:SF0">
    <property type="entry name" value="ZINC FINGER CCCH DOMAIN-CONTAINING PROTEIN 15"/>
    <property type="match status" value="1"/>
</dbReference>
<name>A0AAD9DFH6_9STRA</name>
<evidence type="ECO:0000256" key="4">
    <source>
        <dbReference type="SAM" id="MobiDB-lite"/>
    </source>
</evidence>
<evidence type="ECO:0000256" key="3">
    <source>
        <dbReference type="ARBA" id="ARBA00022833"/>
    </source>
</evidence>
<proteinExistence type="predicted"/>
<dbReference type="GO" id="GO:0008270">
    <property type="term" value="F:zinc ion binding"/>
    <property type="evidence" value="ECO:0007669"/>
    <property type="project" value="UniProtKB-KW"/>
</dbReference>
<gene>
    <name evidence="6" type="ORF">QTG54_004563</name>
</gene>